<dbReference type="Gene3D" id="3.40.50.300">
    <property type="entry name" value="P-loop containing nucleotide triphosphate hydrolases"/>
    <property type="match status" value="1"/>
</dbReference>
<protein>
    <submittedName>
        <fullName evidence="2">MinD/ParA/CobQ/CobA-like protein</fullName>
        <ecNumber evidence="2">3.6.-.-</ecNumber>
    </submittedName>
</protein>
<proteinExistence type="predicted"/>
<reference evidence="2 3" key="1">
    <citation type="submission" date="2019-02" db="EMBL/GenBank/DDBJ databases">
        <title>Deep-cultivation of Planctomycetes and their phenomic and genomic characterization uncovers novel biology.</title>
        <authorList>
            <person name="Wiegand S."/>
            <person name="Jogler M."/>
            <person name="Boedeker C."/>
            <person name="Pinto D."/>
            <person name="Vollmers J."/>
            <person name="Rivas-Marin E."/>
            <person name="Kohn T."/>
            <person name="Peeters S.H."/>
            <person name="Heuer A."/>
            <person name="Rast P."/>
            <person name="Oberbeckmann S."/>
            <person name="Bunk B."/>
            <person name="Jeske O."/>
            <person name="Meyerdierks A."/>
            <person name="Storesund J.E."/>
            <person name="Kallscheuer N."/>
            <person name="Luecker S."/>
            <person name="Lage O.M."/>
            <person name="Pohl T."/>
            <person name="Merkel B.J."/>
            <person name="Hornburger P."/>
            <person name="Mueller R.-W."/>
            <person name="Bruemmer F."/>
            <person name="Labrenz M."/>
            <person name="Spormann A.M."/>
            <person name="Op den Camp H."/>
            <person name="Overmann J."/>
            <person name="Amann R."/>
            <person name="Jetten M.S.M."/>
            <person name="Mascher T."/>
            <person name="Medema M.H."/>
            <person name="Devos D.P."/>
            <person name="Kaster A.-K."/>
            <person name="Ovreas L."/>
            <person name="Rohde M."/>
            <person name="Galperin M.Y."/>
            <person name="Jogler C."/>
        </authorList>
    </citation>
    <scope>NUCLEOTIDE SEQUENCE [LARGE SCALE GENOMIC DNA]</scope>
    <source>
        <strain evidence="2 3">Mal48</strain>
    </source>
</reference>
<gene>
    <name evidence="2" type="ORF">Mal48_44210</name>
</gene>
<organism evidence="2 3">
    <name type="scientific">Thalassoglobus polymorphus</name>
    <dbReference type="NCBI Taxonomy" id="2527994"/>
    <lineage>
        <taxon>Bacteria</taxon>
        <taxon>Pseudomonadati</taxon>
        <taxon>Planctomycetota</taxon>
        <taxon>Planctomycetia</taxon>
        <taxon>Planctomycetales</taxon>
        <taxon>Planctomycetaceae</taxon>
        <taxon>Thalassoglobus</taxon>
    </lineage>
</organism>
<dbReference type="RefSeq" id="WP_145204236.1">
    <property type="nucleotide sequence ID" value="NZ_CP036267.1"/>
</dbReference>
<dbReference type="InterPro" id="IPR050678">
    <property type="entry name" value="DNA_Partitioning_ATPase"/>
</dbReference>
<keyword evidence="3" id="KW-1185">Reference proteome</keyword>
<dbReference type="Pfam" id="PF13614">
    <property type="entry name" value="AAA_31"/>
    <property type="match status" value="1"/>
</dbReference>
<name>A0A517QU37_9PLAN</name>
<dbReference type="CDD" id="cd02042">
    <property type="entry name" value="ParAB_family"/>
    <property type="match status" value="1"/>
</dbReference>
<dbReference type="EMBL" id="CP036267">
    <property type="protein sequence ID" value="QDT35146.1"/>
    <property type="molecule type" value="Genomic_DNA"/>
</dbReference>
<accession>A0A517QU37</accession>
<dbReference type="GO" id="GO:0016787">
    <property type="term" value="F:hydrolase activity"/>
    <property type="evidence" value="ECO:0007669"/>
    <property type="project" value="UniProtKB-KW"/>
</dbReference>
<evidence type="ECO:0000313" key="3">
    <source>
        <dbReference type="Proteomes" id="UP000315724"/>
    </source>
</evidence>
<evidence type="ECO:0000259" key="1">
    <source>
        <dbReference type="Pfam" id="PF13614"/>
    </source>
</evidence>
<dbReference type="PANTHER" id="PTHR13696:SF99">
    <property type="entry name" value="COBYRINIC ACID AC-DIAMIDE SYNTHASE"/>
    <property type="match status" value="1"/>
</dbReference>
<evidence type="ECO:0000313" key="2">
    <source>
        <dbReference type="EMBL" id="QDT35146.1"/>
    </source>
</evidence>
<sequence length="309" mass="34661">MKIVSIYNNKGGEGKSTVSVGLTEFLAANRKKKVLLIDLDGQASSSCALLGHLSVKNAIREQRTSVELMQQILHQRKEIEDIEPFLTWRPATDSKRAPLAEIAVMVPDGSKAFELEEQMKWNRDHSLFLKYLKPALKSFDYVLIDMPGNLQKTQVIAMNGMVMSDHVVVPVKPTHISLNALPNTFEMIEYVQTLTGNGSPSNIGILRNFSDKRRQQYQTNFPGIESAAANGELPPLFENSWTPASIFETATDDRQEFRTLYSRFGSGSSSTYKACRLVAKELDERCSGDFKAGKSKRIRKNLWERLGLA</sequence>
<dbReference type="OrthoDB" id="9777757at2"/>
<dbReference type="PANTHER" id="PTHR13696">
    <property type="entry name" value="P-LOOP CONTAINING NUCLEOSIDE TRIPHOSPHATE HYDROLASE"/>
    <property type="match status" value="1"/>
</dbReference>
<dbReference type="InterPro" id="IPR025669">
    <property type="entry name" value="AAA_dom"/>
</dbReference>
<feature type="domain" description="AAA" evidence="1">
    <location>
        <begin position="1"/>
        <end position="193"/>
    </location>
</feature>
<dbReference type="EC" id="3.6.-.-" evidence="2"/>
<keyword evidence="2" id="KW-0378">Hydrolase</keyword>
<dbReference type="InterPro" id="IPR027417">
    <property type="entry name" value="P-loop_NTPase"/>
</dbReference>
<dbReference type="SUPFAM" id="SSF52540">
    <property type="entry name" value="P-loop containing nucleoside triphosphate hydrolases"/>
    <property type="match status" value="1"/>
</dbReference>
<dbReference type="AlphaFoldDB" id="A0A517QU37"/>
<dbReference type="KEGG" id="tpol:Mal48_44210"/>
<dbReference type="Proteomes" id="UP000315724">
    <property type="component" value="Chromosome"/>
</dbReference>